<dbReference type="Proteomes" id="UP001207468">
    <property type="component" value="Unassembled WGS sequence"/>
</dbReference>
<dbReference type="EMBL" id="JAGFNK010000121">
    <property type="protein sequence ID" value="KAI9507542.1"/>
    <property type="molecule type" value="Genomic_DNA"/>
</dbReference>
<organism evidence="1 2">
    <name type="scientific">Russula earlei</name>
    <dbReference type="NCBI Taxonomy" id="71964"/>
    <lineage>
        <taxon>Eukaryota</taxon>
        <taxon>Fungi</taxon>
        <taxon>Dikarya</taxon>
        <taxon>Basidiomycota</taxon>
        <taxon>Agaricomycotina</taxon>
        <taxon>Agaricomycetes</taxon>
        <taxon>Russulales</taxon>
        <taxon>Russulaceae</taxon>
        <taxon>Russula</taxon>
    </lineage>
</organism>
<reference evidence="1" key="1">
    <citation type="submission" date="2021-03" db="EMBL/GenBank/DDBJ databases">
        <title>Evolutionary priming and transition to the ectomycorrhizal habit in an iconic lineage of mushroom-forming fungi: is preadaptation a requirement?</title>
        <authorList>
            <consortium name="DOE Joint Genome Institute"/>
            <person name="Looney B.P."/>
            <person name="Miyauchi S."/>
            <person name="Morin E."/>
            <person name="Drula E."/>
            <person name="Courty P.E."/>
            <person name="Chicoki N."/>
            <person name="Fauchery L."/>
            <person name="Kohler A."/>
            <person name="Kuo A."/>
            <person name="LaButti K."/>
            <person name="Pangilinan J."/>
            <person name="Lipzen A."/>
            <person name="Riley R."/>
            <person name="Andreopoulos W."/>
            <person name="He G."/>
            <person name="Johnson J."/>
            <person name="Barry K.W."/>
            <person name="Grigoriev I.V."/>
            <person name="Nagy L."/>
            <person name="Hibbett D."/>
            <person name="Henrissat B."/>
            <person name="Matheny P.B."/>
            <person name="Labbe J."/>
            <person name="Martin A.F."/>
        </authorList>
    </citation>
    <scope>NUCLEOTIDE SEQUENCE</scope>
    <source>
        <strain evidence="1">BPL698</strain>
    </source>
</reference>
<keyword evidence="2" id="KW-1185">Reference proteome</keyword>
<evidence type="ECO:0000313" key="2">
    <source>
        <dbReference type="Proteomes" id="UP001207468"/>
    </source>
</evidence>
<proteinExistence type="predicted"/>
<protein>
    <submittedName>
        <fullName evidence="1">Uncharacterized protein</fullName>
    </submittedName>
</protein>
<name>A0ACC0U9K7_9AGAM</name>
<sequence length="186" mass="19763">MAVAAGDASNTADGARVGTMRLRWRWQLGAAELMAIGTAGANTGEAGLVLVLVAADDSACTVAGDRLVAWSSLPLLLLLLLPLLPLLLHPLLSLKICTQGADCIKVEQVYLHLTHAALELVQLFTPGTPHTLMTVPSSKAVERRVPVLFSVITEIGALCTWIICEMVRDFVEKSRTSPNAAPADED</sequence>
<evidence type="ECO:0000313" key="1">
    <source>
        <dbReference type="EMBL" id="KAI9507542.1"/>
    </source>
</evidence>
<accession>A0ACC0U9K7</accession>
<gene>
    <name evidence="1" type="ORF">F5148DRAFT_1307915</name>
</gene>
<comment type="caution">
    <text evidence="1">The sequence shown here is derived from an EMBL/GenBank/DDBJ whole genome shotgun (WGS) entry which is preliminary data.</text>
</comment>